<evidence type="ECO:0000256" key="6">
    <source>
        <dbReference type="ARBA" id="ARBA00022832"/>
    </source>
</evidence>
<dbReference type="GO" id="GO:0030148">
    <property type="term" value="P:sphingolipid biosynthetic process"/>
    <property type="evidence" value="ECO:0007669"/>
    <property type="project" value="TreeGrafter"/>
</dbReference>
<dbReference type="STRING" id="29170.A0A368FSW0"/>
<evidence type="ECO:0000313" key="13">
    <source>
        <dbReference type="Proteomes" id="UP000252519"/>
    </source>
</evidence>
<feature type="transmembrane region" description="Helical" evidence="11">
    <location>
        <begin position="131"/>
        <end position="151"/>
    </location>
</feature>
<dbReference type="GO" id="GO:0042761">
    <property type="term" value="P:very long-chain fatty acid biosynthetic process"/>
    <property type="evidence" value="ECO:0007669"/>
    <property type="project" value="TreeGrafter"/>
</dbReference>
<dbReference type="EMBL" id="JOJR01000854">
    <property type="protein sequence ID" value="RCN33895.1"/>
    <property type="molecule type" value="Genomic_DNA"/>
</dbReference>
<keyword evidence="10 11" id="KW-0275">Fatty acid biosynthesis</keyword>
<dbReference type="PANTHER" id="PTHR11157">
    <property type="entry name" value="FATTY ACID ACYL TRANSFERASE-RELATED"/>
    <property type="match status" value="1"/>
</dbReference>
<name>A0A368FSW0_ANCCA</name>
<evidence type="ECO:0000256" key="7">
    <source>
        <dbReference type="ARBA" id="ARBA00022989"/>
    </source>
</evidence>
<protein>
    <recommendedName>
        <fullName evidence="11">Elongation of very long chain fatty acids protein</fullName>
        <ecNumber evidence="11">2.3.1.199</ecNumber>
    </recommendedName>
    <alternativeName>
        <fullName evidence="11">Very-long-chain 3-oxoacyl-CoA synthase</fullName>
    </alternativeName>
</protein>
<feature type="transmembrane region" description="Helical" evidence="11">
    <location>
        <begin position="107"/>
        <end position="125"/>
    </location>
</feature>
<comment type="caution">
    <text evidence="12">The sequence shown here is derived from an EMBL/GenBank/DDBJ whole genome shotgun (WGS) entry which is preliminary data.</text>
</comment>
<evidence type="ECO:0000256" key="3">
    <source>
        <dbReference type="ARBA" id="ARBA00022516"/>
    </source>
</evidence>
<sequence>MDFIRELNTFEVYHKNSSVTHALPPYENAYRYKYALPMERLSCIRWWTVEVFQRHWYHGITISFVYFFTIKGESFNTERFHWTKLLLIVVELGDTLFIVLRKKRLIFLHYYHHAAVLIYALHSAAEHSNPGRTFVFMNYLAHSCMYTYYALATFGVRLPRWVCSHLFVQRQYDSDQNEISRILGITGR</sequence>
<keyword evidence="5 11" id="KW-0812">Transmembrane</keyword>
<dbReference type="AlphaFoldDB" id="A0A368FSW0"/>
<keyword evidence="13" id="KW-1185">Reference proteome</keyword>
<comment type="subcellular location">
    <subcellularLocation>
        <location evidence="1">Membrane</location>
        <topology evidence="1">Multi-pass membrane protein</topology>
    </subcellularLocation>
</comment>
<dbReference type="GO" id="GO:0034626">
    <property type="term" value="P:fatty acid elongation, polyunsaturated fatty acid"/>
    <property type="evidence" value="ECO:0007669"/>
    <property type="project" value="TreeGrafter"/>
</dbReference>
<dbReference type="EC" id="2.3.1.199" evidence="11"/>
<evidence type="ECO:0000256" key="4">
    <source>
        <dbReference type="ARBA" id="ARBA00022679"/>
    </source>
</evidence>
<keyword evidence="7 11" id="KW-1133">Transmembrane helix</keyword>
<keyword evidence="6 11" id="KW-0276">Fatty acid metabolism</keyword>
<evidence type="ECO:0000256" key="9">
    <source>
        <dbReference type="ARBA" id="ARBA00023136"/>
    </source>
</evidence>
<dbReference type="GO" id="GO:0009922">
    <property type="term" value="F:fatty acid elongase activity"/>
    <property type="evidence" value="ECO:0007669"/>
    <property type="project" value="UniProtKB-EC"/>
</dbReference>
<comment type="caution">
    <text evidence="11">Lacks conserved residue(s) required for the propagation of feature annotation.</text>
</comment>
<dbReference type="UniPathway" id="UPA00094"/>
<dbReference type="GO" id="GO:0019367">
    <property type="term" value="P:fatty acid elongation, saturated fatty acid"/>
    <property type="evidence" value="ECO:0007669"/>
    <property type="project" value="TreeGrafter"/>
</dbReference>
<reference evidence="12 13" key="1">
    <citation type="submission" date="2014-10" db="EMBL/GenBank/DDBJ databases">
        <title>Draft genome of the hookworm Ancylostoma caninum.</title>
        <authorList>
            <person name="Mitreva M."/>
        </authorList>
    </citation>
    <scope>NUCLEOTIDE SEQUENCE [LARGE SCALE GENOMIC DNA]</scope>
    <source>
        <strain evidence="12 13">Baltimore</strain>
    </source>
</reference>
<evidence type="ECO:0000256" key="2">
    <source>
        <dbReference type="ARBA" id="ARBA00005194"/>
    </source>
</evidence>
<evidence type="ECO:0000256" key="11">
    <source>
        <dbReference type="RuleBase" id="RU361115"/>
    </source>
</evidence>
<dbReference type="PROSITE" id="PS01188">
    <property type="entry name" value="ELO"/>
    <property type="match status" value="1"/>
</dbReference>
<keyword evidence="3 11" id="KW-0444">Lipid biosynthesis</keyword>
<comment type="catalytic activity">
    <reaction evidence="11">
        <text>a very-long-chain acyl-CoA + malonyl-CoA + H(+) = a very-long-chain 3-oxoacyl-CoA + CO2 + CoA</text>
        <dbReference type="Rhea" id="RHEA:32727"/>
        <dbReference type="ChEBI" id="CHEBI:15378"/>
        <dbReference type="ChEBI" id="CHEBI:16526"/>
        <dbReference type="ChEBI" id="CHEBI:57287"/>
        <dbReference type="ChEBI" id="CHEBI:57384"/>
        <dbReference type="ChEBI" id="CHEBI:90725"/>
        <dbReference type="ChEBI" id="CHEBI:90736"/>
        <dbReference type="EC" id="2.3.1.199"/>
    </reaction>
</comment>
<keyword evidence="4 11" id="KW-0808">Transferase</keyword>
<dbReference type="InterPro" id="IPR030457">
    <property type="entry name" value="ELO_CS"/>
</dbReference>
<proteinExistence type="inferred from homology"/>
<dbReference type="InterPro" id="IPR002076">
    <property type="entry name" value="ELO_fam"/>
</dbReference>
<evidence type="ECO:0000256" key="5">
    <source>
        <dbReference type="ARBA" id="ARBA00022692"/>
    </source>
</evidence>
<keyword evidence="8 11" id="KW-0443">Lipid metabolism</keyword>
<evidence type="ECO:0000313" key="12">
    <source>
        <dbReference type="EMBL" id="RCN33895.1"/>
    </source>
</evidence>
<evidence type="ECO:0000256" key="10">
    <source>
        <dbReference type="ARBA" id="ARBA00023160"/>
    </source>
</evidence>
<comment type="similarity">
    <text evidence="11">Belongs to the ELO family.</text>
</comment>
<organism evidence="12 13">
    <name type="scientific">Ancylostoma caninum</name>
    <name type="common">Dog hookworm</name>
    <dbReference type="NCBI Taxonomy" id="29170"/>
    <lineage>
        <taxon>Eukaryota</taxon>
        <taxon>Metazoa</taxon>
        <taxon>Ecdysozoa</taxon>
        <taxon>Nematoda</taxon>
        <taxon>Chromadorea</taxon>
        <taxon>Rhabditida</taxon>
        <taxon>Rhabditina</taxon>
        <taxon>Rhabditomorpha</taxon>
        <taxon>Strongyloidea</taxon>
        <taxon>Ancylostomatidae</taxon>
        <taxon>Ancylostomatinae</taxon>
        <taxon>Ancylostoma</taxon>
    </lineage>
</organism>
<accession>A0A368FSW0</accession>
<comment type="pathway">
    <text evidence="2">Lipid metabolism; fatty acid biosynthesis.</text>
</comment>
<dbReference type="GO" id="GO:0005789">
    <property type="term" value="C:endoplasmic reticulum membrane"/>
    <property type="evidence" value="ECO:0007669"/>
    <property type="project" value="TreeGrafter"/>
</dbReference>
<dbReference type="OrthoDB" id="434092at2759"/>
<evidence type="ECO:0000256" key="1">
    <source>
        <dbReference type="ARBA" id="ARBA00004141"/>
    </source>
</evidence>
<gene>
    <name evidence="12" type="ORF">ANCCAN_20265</name>
</gene>
<keyword evidence="9 11" id="KW-0472">Membrane</keyword>
<evidence type="ECO:0000256" key="8">
    <source>
        <dbReference type="ARBA" id="ARBA00023098"/>
    </source>
</evidence>
<dbReference type="Pfam" id="PF01151">
    <property type="entry name" value="ELO"/>
    <property type="match status" value="1"/>
</dbReference>
<dbReference type="GO" id="GO:0034625">
    <property type="term" value="P:fatty acid elongation, monounsaturated fatty acid"/>
    <property type="evidence" value="ECO:0007669"/>
    <property type="project" value="TreeGrafter"/>
</dbReference>
<dbReference type="Proteomes" id="UP000252519">
    <property type="component" value="Unassembled WGS sequence"/>
</dbReference>
<dbReference type="PANTHER" id="PTHR11157:SF156">
    <property type="entry name" value="FATTY ACID ELONGATION PROTEIN 4-RELATED"/>
    <property type="match status" value="1"/>
</dbReference>